<keyword evidence="3" id="KW-1185">Reference proteome</keyword>
<dbReference type="AlphaFoldDB" id="A0AAW1WW80"/>
<proteinExistence type="predicted"/>
<protein>
    <recommendedName>
        <fullName evidence="4">Retrotransposon Copia-like N-terminal domain-containing protein</fullName>
    </recommendedName>
</protein>
<evidence type="ECO:0000313" key="3">
    <source>
        <dbReference type="Proteomes" id="UP001457282"/>
    </source>
</evidence>
<evidence type="ECO:0000256" key="1">
    <source>
        <dbReference type="SAM" id="MobiDB-lite"/>
    </source>
</evidence>
<evidence type="ECO:0008006" key="4">
    <source>
        <dbReference type="Google" id="ProtNLM"/>
    </source>
</evidence>
<dbReference type="Proteomes" id="UP001457282">
    <property type="component" value="Unassembled WGS sequence"/>
</dbReference>
<name>A0AAW1WW80_RUBAR</name>
<comment type="caution">
    <text evidence="2">The sequence shown here is derived from an EMBL/GenBank/DDBJ whole genome shotgun (WGS) entry which is preliminary data.</text>
</comment>
<feature type="region of interest" description="Disordered" evidence="1">
    <location>
        <begin position="88"/>
        <end position="107"/>
    </location>
</feature>
<sequence>MAKEDSQPALEMSLLPHVTNVDSASSTCFLQPPRVVSASQHILVLMPIQLTKENYLLWKSLFIPILRANNMLNLAEGREPCPSQFLTTSTQEETEGGGGIENPAYTN</sequence>
<evidence type="ECO:0000313" key="2">
    <source>
        <dbReference type="EMBL" id="KAK9928876.1"/>
    </source>
</evidence>
<dbReference type="EMBL" id="JBEDUW010000005">
    <property type="protein sequence ID" value="KAK9928876.1"/>
    <property type="molecule type" value="Genomic_DNA"/>
</dbReference>
<gene>
    <name evidence="2" type="ORF">M0R45_025994</name>
</gene>
<reference evidence="2 3" key="1">
    <citation type="journal article" date="2023" name="G3 (Bethesda)">
        <title>A chromosome-length genome assembly and annotation of blackberry (Rubus argutus, cv. 'Hillquist').</title>
        <authorList>
            <person name="Bruna T."/>
            <person name="Aryal R."/>
            <person name="Dudchenko O."/>
            <person name="Sargent D.J."/>
            <person name="Mead D."/>
            <person name="Buti M."/>
            <person name="Cavallini A."/>
            <person name="Hytonen T."/>
            <person name="Andres J."/>
            <person name="Pham M."/>
            <person name="Weisz D."/>
            <person name="Mascagni F."/>
            <person name="Usai G."/>
            <person name="Natali L."/>
            <person name="Bassil N."/>
            <person name="Fernandez G.E."/>
            <person name="Lomsadze A."/>
            <person name="Armour M."/>
            <person name="Olukolu B."/>
            <person name="Poorten T."/>
            <person name="Britton C."/>
            <person name="Davik J."/>
            <person name="Ashrafi H."/>
            <person name="Aiden E.L."/>
            <person name="Borodovsky M."/>
            <person name="Worthington M."/>
        </authorList>
    </citation>
    <scope>NUCLEOTIDE SEQUENCE [LARGE SCALE GENOMIC DNA]</scope>
    <source>
        <strain evidence="2">PI 553951</strain>
    </source>
</reference>
<accession>A0AAW1WW80</accession>
<organism evidence="2 3">
    <name type="scientific">Rubus argutus</name>
    <name type="common">Southern blackberry</name>
    <dbReference type="NCBI Taxonomy" id="59490"/>
    <lineage>
        <taxon>Eukaryota</taxon>
        <taxon>Viridiplantae</taxon>
        <taxon>Streptophyta</taxon>
        <taxon>Embryophyta</taxon>
        <taxon>Tracheophyta</taxon>
        <taxon>Spermatophyta</taxon>
        <taxon>Magnoliopsida</taxon>
        <taxon>eudicotyledons</taxon>
        <taxon>Gunneridae</taxon>
        <taxon>Pentapetalae</taxon>
        <taxon>rosids</taxon>
        <taxon>fabids</taxon>
        <taxon>Rosales</taxon>
        <taxon>Rosaceae</taxon>
        <taxon>Rosoideae</taxon>
        <taxon>Rosoideae incertae sedis</taxon>
        <taxon>Rubus</taxon>
    </lineage>
</organism>